<evidence type="ECO:0000256" key="4">
    <source>
        <dbReference type="ARBA" id="ARBA00022692"/>
    </source>
</evidence>
<keyword evidence="10" id="KW-1185">Reference proteome</keyword>
<comment type="subcellular location">
    <subcellularLocation>
        <location evidence="1">Cell membrane</location>
        <topology evidence="1">Multi-pass membrane protein</topology>
    </subcellularLocation>
</comment>
<feature type="transmembrane region" description="Helical" evidence="7">
    <location>
        <begin position="56"/>
        <end position="77"/>
    </location>
</feature>
<dbReference type="Gene3D" id="1.20.1250.20">
    <property type="entry name" value="MFS general substrate transporter like domains"/>
    <property type="match status" value="1"/>
</dbReference>
<feature type="transmembrane region" description="Helical" evidence="7">
    <location>
        <begin position="204"/>
        <end position="222"/>
    </location>
</feature>
<keyword evidence="4 7" id="KW-0812">Transmembrane</keyword>
<dbReference type="SUPFAM" id="SSF103473">
    <property type="entry name" value="MFS general substrate transporter"/>
    <property type="match status" value="1"/>
</dbReference>
<feature type="transmembrane region" description="Helical" evidence="7">
    <location>
        <begin position="335"/>
        <end position="355"/>
    </location>
</feature>
<evidence type="ECO:0000256" key="6">
    <source>
        <dbReference type="ARBA" id="ARBA00023136"/>
    </source>
</evidence>
<keyword evidence="6 7" id="KW-0472">Membrane</keyword>
<evidence type="ECO:0000256" key="2">
    <source>
        <dbReference type="ARBA" id="ARBA00022448"/>
    </source>
</evidence>
<dbReference type="PROSITE" id="PS50850">
    <property type="entry name" value="MFS"/>
    <property type="match status" value="1"/>
</dbReference>
<dbReference type="PANTHER" id="PTHR42718:SF46">
    <property type="entry name" value="BLR6921 PROTEIN"/>
    <property type="match status" value="1"/>
</dbReference>
<dbReference type="AlphaFoldDB" id="A0A087CJ10"/>
<feature type="transmembrane region" description="Helical" evidence="7">
    <location>
        <begin position="17"/>
        <end position="36"/>
    </location>
</feature>
<dbReference type="InterPro" id="IPR011701">
    <property type="entry name" value="MFS"/>
</dbReference>
<evidence type="ECO:0000256" key="7">
    <source>
        <dbReference type="SAM" id="Phobius"/>
    </source>
</evidence>
<sequence length="460" mass="48344">MSGISTEATANKSGERWLLALTSLGFFMSMMDSMIVSTATTAIREDFSVSVGQLQWVLNAYNITIAALLLVGVAYGASIGHRRMYVIGLLVFTIGSACCALSLTYPLLVGSRVLQGVGASVMTPMSMAILSASIPPERRGRALGIWSAIGGLALIAGPSLGGLIVSTLSWQWIFWINIPIGLATAYLVLKRLPADAGKGKRPHPLDAILVIIAPAAFMYMLSQSAVGSISLVTCFVGVLGVACALAFIALQRLRRNPLMPLHMFRSRRFDVAFVGTFLLYAAMYGTVFFLPQFLQVAQGATALKAGLEILPWTGTLVVVSPFAGKMADIHGEKRVALAGFALQMFGYAWIAFAAWRGASYLPVAVALAVCGAGISMAGPALQKAMLGSVEATYIGNASGLFNISRQLGGAVGTAISVMVFYRFGTMVSSTGFTQGFTAVMSVSALVCLAATLLTSLTVDA</sequence>
<evidence type="ECO:0000256" key="1">
    <source>
        <dbReference type="ARBA" id="ARBA00004651"/>
    </source>
</evidence>
<dbReference type="OrthoDB" id="7375466at2"/>
<protein>
    <submittedName>
        <fullName evidence="9">Multidrug resistance protein</fullName>
    </submittedName>
</protein>
<keyword evidence="3" id="KW-1003">Cell membrane</keyword>
<comment type="caution">
    <text evidence="9">The sequence shown here is derived from an EMBL/GenBank/DDBJ whole genome shotgun (WGS) entry which is preliminary data.</text>
</comment>
<name>A0A087CJ10_9BIFI</name>
<evidence type="ECO:0000259" key="8">
    <source>
        <dbReference type="PROSITE" id="PS50850"/>
    </source>
</evidence>
<feature type="transmembrane region" description="Helical" evidence="7">
    <location>
        <begin position="84"/>
        <end position="107"/>
    </location>
</feature>
<dbReference type="GO" id="GO:0005886">
    <property type="term" value="C:plasma membrane"/>
    <property type="evidence" value="ECO:0007669"/>
    <property type="project" value="UniProtKB-SubCell"/>
</dbReference>
<feature type="transmembrane region" description="Helical" evidence="7">
    <location>
        <begin position="436"/>
        <end position="458"/>
    </location>
</feature>
<dbReference type="GO" id="GO:0022857">
    <property type="term" value="F:transmembrane transporter activity"/>
    <property type="evidence" value="ECO:0007669"/>
    <property type="project" value="InterPro"/>
</dbReference>
<dbReference type="Gene3D" id="1.20.1720.10">
    <property type="entry name" value="Multidrug resistance protein D"/>
    <property type="match status" value="1"/>
</dbReference>
<keyword evidence="5 7" id="KW-1133">Transmembrane helix</keyword>
<feature type="transmembrane region" description="Helical" evidence="7">
    <location>
        <begin position="143"/>
        <end position="166"/>
    </location>
</feature>
<dbReference type="InterPro" id="IPR004638">
    <property type="entry name" value="EmrB-like"/>
</dbReference>
<evidence type="ECO:0000256" key="5">
    <source>
        <dbReference type="ARBA" id="ARBA00022989"/>
    </source>
</evidence>
<dbReference type="InterPro" id="IPR036259">
    <property type="entry name" value="MFS_trans_sf"/>
</dbReference>
<evidence type="ECO:0000313" key="9">
    <source>
        <dbReference type="EMBL" id="KFI83260.1"/>
    </source>
</evidence>
<feature type="transmembrane region" description="Helical" evidence="7">
    <location>
        <begin position="361"/>
        <end position="381"/>
    </location>
</feature>
<gene>
    <name evidence="9" type="ORF">BPSY_0355</name>
</gene>
<evidence type="ECO:0000313" key="10">
    <source>
        <dbReference type="Proteomes" id="UP000029050"/>
    </source>
</evidence>
<dbReference type="EMBL" id="JGZI01000007">
    <property type="protein sequence ID" value="KFI83260.1"/>
    <property type="molecule type" value="Genomic_DNA"/>
</dbReference>
<reference evidence="9 10" key="1">
    <citation type="submission" date="2014-03" db="EMBL/GenBank/DDBJ databases">
        <title>Genomics of Bifidobacteria.</title>
        <authorList>
            <person name="Ventura M."/>
            <person name="Milani C."/>
            <person name="Lugli G.A."/>
        </authorList>
    </citation>
    <scope>NUCLEOTIDE SEQUENCE [LARGE SCALE GENOMIC DNA]</scope>
    <source>
        <strain evidence="9 10">LMG 21775</strain>
    </source>
</reference>
<dbReference type="NCBIfam" id="TIGR00711">
    <property type="entry name" value="efflux_EmrB"/>
    <property type="match status" value="1"/>
</dbReference>
<proteinExistence type="predicted"/>
<dbReference type="GeneID" id="98299568"/>
<keyword evidence="2" id="KW-0813">Transport</keyword>
<feature type="transmembrane region" description="Helical" evidence="7">
    <location>
        <begin position="228"/>
        <end position="250"/>
    </location>
</feature>
<feature type="domain" description="Major facilitator superfamily (MFS) profile" evidence="8">
    <location>
        <begin position="18"/>
        <end position="460"/>
    </location>
</feature>
<dbReference type="eggNOG" id="COG2814">
    <property type="taxonomic scope" value="Bacteria"/>
</dbReference>
<dbReference type="CDD" id="cd17321">
    <property type="entry name" value="MFS_MMR_MDR_like"/>
    <property type="match status" value="1"/>
</dbReference>
<feature type="transmembrane region" description="Helical" evidence="7">
    <location>
        <begin position="271"/>
        <end position="290"/>
    </location>
</feature>
<dbReference type="Proteomes" id="UP000029050">
    <property type="component" value="Unassembled WGS sequence"/>
</dbReference>
<dbReference type="PANTHER" id="PTHR42718">
    <property type="entry name" value="MAJOR FACILITATOR SUPERFAMILY MULTIDRUG TRANSPORTER MFSC"/>
    <property type="match status" value="1"/>
</dbReference>
<feature type="transmembrane region" description="Helical" evidence="7">
    <location>
        <begin position="113"/>
        <end position="131"/>
    </location>
</feature>
<feature type="transmembrane region" description="Helical" evidence="7">
    <location>
        <begin position="172"/>
        <end position="192"/>
    </location>
</feature>
<dbReference type="Pfam" id="PF07690">
    <property type="entry name" value="MFS_1"/>
    <property type="match status" value="1"/>
</dbReference>
<evidence type="ECO:0000256" key="3">
    <source>
        <dbReference type="ARBA" id="ARBA00022475"/>
    </source>
</evidence>
<dbReference type="InterPro" id="IPR020846">
    <property type="entry name" value="MFS_dom"/>
</dbReference>
<accession>A0A087CJ10</accession>
<dbReference type="RefSeq" id="WP_051921462.1">
    <property type="nucleotide sequence ID" value="NZ_JGZI01000007.1"/>
</dbReference>
<organism evidence="9 10">
    <name type="scientific">Bifidobacterium psychraerophilum</name>
    <dbReference type="NCBI Taxonomy" id="218140"/>
    <lineage>
        <taxon>Bacteria</taxon>
        <taxon>Bacillati</taxon>
        <taxon>Actinomycetota</taxon>
        <taxon>Actinomycetes</taxon>
        <taxon>Bifidobacteriales</taxon>
        <taxon>Bifidobacteriaceae</taxon>
        <taxon>Bifidobacterium</taxon>
    </lineage>
</organism>
<feature type="transmembrane region" description="Helical" evidence="7">
    <location>
        <begin position="407"/>
        <end position="424"/>
    </location>
</feature>